<protein>
    <submittedName>
        <fullName evidence="1">Tetratricopeptide-like helical domain superfamily</fullName>
    </submittedName>
    <submittedName>
        <fullName evidence="2">Tetratricopeptide-like_helical domain superfamily</fullName>
    </submittedName>
</protein>
<dbReference type="EMBL" id="CATOUU010000831">
    <property type="protein sequence ID" value="CAI9952005.1"/>
    <property type="molecule type" value="Genomic_DNA"/>
</dbReference>
<proteinExistence type="predicted"/>
<evidence type="ECO:0000313" key="2">
    <source>
        <dbReference type="EMBL" id="CAL5981793.1"/>
    </source>
</evidence>
<name>A0AA86Q496_9EUKA</name>
<comment type="caution">
    <text evidence="1">The sequence shown here is derived from an EMBL/GenBank/DDBJ whole genome shotgun (WGS) entry which is preliminary data.</text>
</comment>
<dbReference type="Proteomes" id="UP001642409">
    <property type="component" value="Unassembled WGS sequence"/>
</dbReference>
<evidence type="ECO:0000313" key="3">
    <source>
        <dbReference type="Proteomes" id="UP001642409"/>
    </source>
</evidence>
<dbReference type="Gene3D" id="1.25.40.10">
    <property type="entry name" value="Tetratricopeptide repeat domain"/>
    <property type="match status" value="1"/>
</dbReference>
<dbReference type="AlphaFoldDB" id="A0AA86Q496"/>
<organism evidence="1">
    <name type="scientific">Hexamita inflata</name>
    <dbReference type="NCBI Taxonomy" id="28002"/>
    <lineage>
        <taxon>Eukaryota</taxon>
        <taxon>Metamonada</taxon>
        <taxon>Diplomonadida</taxon>
        <taxon>Hexamitidae</taxon>
        <taxon>Hexamitinae</taxon>
        <taxon>Hexamita</taxon>
    </lineage>
</organism>
<gene>
    <name evidence="1" type="ORF">HINF_LOCUS39650</name>
    <name evidence="2" type="ORF">HINF_LOCUS6821</name>
</gene>
<dbReference type="EMBL" id="CAXDID020000014">
    <property type="protein sequence ID" value="CAL5981793.1"/>
    <property type="molecule type" value="Genomic_DNA"/>
</dbReference>
<accession>A0AA86Q496</accession>
<evidence type="ECO:0000313" key="1">
    <source>
        <dbReference type="EMBL" id="CAI9952005.1"/>
    </source>
</evidence>
<dbReference type="InterPro" id="IPR011990">
    <property type="entry name" value="TPR-like_helical_dom_sf"/>
</dbReference>
<dbReference type="SUPFAM" id="SSF48452">
    <property type="entry name" value="TPR-like"/>
    <property type="match status" value="1"/>
</dbReference>
<sequence length="683" mass="79785">MQPTQQLKSAYEYYNQGEYISALNILTSLMIQYEFKPIIVIWGGNCASLAGNYDLAMQFFQVALKQQLSKDLKIMCLENVVKTYFNQKMLTQAQYYVSELKQQQRSNPVAAIVEAEFKIRQFFVNQSAVLYLKQIIQNNIQSEYLCYLRFQKLRMQLMLNEPVYSELVELQSTPIYLQAISFYDVFKDLTPEQKQQYCPMLPLKTQSQFKIYSGELSEESLKYADDLLKLYSLFNKEGIPQFSFEVVQTIYQNLFKRFFYILEGKDEFKLLQLVVAMKQDNLQDRTLLLLSKQFGSILHNIALYYFQKQDEAIFEILIATLYMKSNRRFSYEQLVDIHKEISQKNFSSTNLRHLSEVTTENVETLAMFAVQTNWEQLAISLFFTTLQTKITYREHLQLLVFRVIRDFLPSLLRKKTLDEFLAEGTCQQLLFLLSSIEIDDFDILEKFKTQFQGRLVEDKQAQLGVAFIYAKRIQYTYAQLVGVQLANKHNLQHPLKEKDPRKCILLLQDELKQLQAKCSSLVYKALSKGAHQQQLVNALIIMLAWFLSCDHIDIEQYQFVKLLYGQLEIKPQKLTSQMALLSLKWRNYVEASQYADQFAGPISTIIKLRCAQELGNSQMEEVINQANQDESELLKSALSGVKQLNSSTELKYKSTAVSYCNVQLNNNQQTMQSWILNQKFGWE</sequence>
<reference evidence="2 3" key="2">
    <citation type="submission" date="2024-07" db="EMBL/GenBank/DDBJ databases">
        <authorList>
            <person name="Akdeniz Z."/>
        </authorList>
    </citation>
    <scope>NUCLEOTIDE SEQUENCE [LARGE SCALE GENOMIC DNA]</scope>
</reference>
<reference evidence="1" key="1">
    <citation type="submission" date="2023-06" db="EMBL/GenBank/DDBJ databases">
        <authorList>
            <person name="Kurt Z."/>
        </authorList>
    </citation>
    <scope>NUCLEOTIDE SEQUENCE</scope>
</reference>
<keyword evidence="3" id="KW-1185">Reference proteome</keyword>